<evidence type="ECO:0000259" key="5">
    <source>
        <dbReference type="PROSITE" id="PS51462"/>
    </source>
</evidence>
<dbReference type="InterPro" id="IPR020476">
    <property type="entry name" value="Nudix_hydrolase"/>
</dbReference>
<dbReference type="RefSeq" id="WP_345391487.1">
    <property type="nucleotide sequence ID" value="NZ_BAABHG010000004.1"/>
</dbReference>
<gene>
    <name evidence="6" type="ORF">ACFSYJ_25925</name>
</gene>
<reference evidence="7" key="1">
    <citation type="journal article" date="2019" name="Int. J. Syst. Evol. Microbiol.">
        <title>The Global Catalogue of Microorganisms (GCM) 10K type strain sequencing project: providing services to taxonomists for standard genome sequencing and annotation.</title>
        <authorList>
            <consortium name="The Broad Institute Genomics Platform"/>
            <consortium name="The Broad Institute Genome Sequencing Center for Infectious Disease"/>
            <person name="Wu L."/>
            <person name="Ma J."/>
        </authorList>
    </citation>
    <scope>NUCLEOTIDE SEQUENCE [LARGE SCALE GENOMIC DNA]</scope>
    <source>
        <strain evidence="7">CGMCC 4.7643</strain>
    </source>
</reference>
<comment type="caution">
    <text evidence="6">The sequence shown here is derived from an EMBL/GenBank/DDBJ whole genome shotgun (WGS) entry which is preliminary data.</text>
</comment>
<dbReference type="PRINTS" id="PR00502">
    <property type="entry name" value="NUDIXFAMILY"/>
</dbReference>
<evidence type="ECO:0000256" key="4">
    <source>
        <dbReference type="RuleBase" id="RU003476"/>
    </source>
</evidence>
<evidence type="ECO:0000256" key="1">
    <source>
        <dbReference type="ARBA" id="ARBA00001946"/>
    </source>
</evidence>
<accession>A0ABW5GMJ2</accession>
<dbReference type="Pfam" id="PF00293">
    <property type="entry name" value="NUDIX"/>
    <property type="match status" value="1"/>
</dbReference>
<dbReference type="PANTHER" id="PTHR43046:SF16">
    <property type="entry name" value="ADP-RIBOSE PYROPHOSPHATASE YJHB-RELATED"/>
    <property type="match status" value="1"/>
</dbReference>
<keyword evidence="7" id="KW-1185">Reference proteome</keyword>
<dbReference type="PROSITE" id="PS00893">
    <property type="entry name" value="NUDIX_BOX"/>
    <property type="match status" value="1"/>
</dbReference>
<comment type="similarity">
    <text evidence="2 4">Belongs to the Nudix hydrolase family.</text>
</comment>
<evidence type="ECO:0000313" key="7">
    <source>
        <dbReference type="Proteomes" id="UP001597419"/>
    </source>
</evidence>
<dbReference type="Proteomes" id="UP001597419">
    <property type="component" value="Unassembled WGS sequence"/>
</dbReference>
<proteinExistence type="inferred from homology"/>
<dbReference type="PANTHER" id="PTHR43046">
    <property type="entry name" value="GDP-MANNOSE MANNOSYL HYDROLASE"/>
    <property type="match status" value="1"/>
</dbReference>
<dbReference type="SUPFAM" id="SSF55811">
    <property type="entry name" value="Nudix"/>
    <property type="match status" value="1"/>
</dbReference>
<evidence type="ECO:0000256" key="2">
    <source>
        <dbReference type="ARBA" id="ARBA00005582"/>
    </source>
</evidence>
<protein>
    <submittedName>
        <fullName evidence="6">NUDIX domain-containing protein</fullName>
    </submittedName>
</protein>
<dbReference type="InterPro" id="IPR020084">
    <property type="entry name" value="NUDIX_hydrolase_CS"/>
</dbReference>
<evidence type="ECO:0000313" key="6">
    <source>
        <dbReference type="EMBL" id="MFD2462072.1"/>
    </source>
</evidence>
<name>A0ABW5GMJ2_9PSEU</name>
<dbReference type="Gene3D" id="3.90.79.10">
    <property type="entry name" value="Nucleoside Triphosphate Pyrophosphohydrolase"/>
    <property type="match status" value="1"/>
</dbReference>
<dbReference type="PROSITE" id="PS51462">
    <property type="entry name" value="NUDIX"/>
    <property type="match status" value="1"/>
</dbReference>
<dbReference type="InterPro" id="IPR000086">
    <property type="entry name" value="NUDIX_hydrolase_dom"/>
</dbReference>
<evidence type="ECO:0000256" key="3">
    <source>
        <dbReference type="ARBA" id="ARBA00022801"/>
    </source>
</evidence>
<dbReference type="CDD" id="cd04683">
    <property type="entry name" value="NUDIX_Hydrolase"/>
    <property type="match status" value="1"/>
</dbReference>
<organism evidence="6 7">
    <name type="scientific">Amycolatopsis samaneae</name>
    <dbReference type="NCBI Taxonomy" id="664691"/>
    <lineage>
        <taxon>Bacteria</taxon>
        <taxon>Bacillati</taxon>
        <taxon>Actinomycetota</taxon>
        <taxon>Actinomycetes</taxon>
        <taxon>Pseudonocardiales</taxon>
        <taxon>Pseudonocardiaceae</taxon>
        <taxon>Amycolatopsis</taxon>
    </lineage>
</organism>
<dbReference type="EMBL" id="JBHUKU010000014">
    <property type="protein sequence ID" value="MFD2462072.1"/>
    <property type="molecule type" value="Genomic_DNA"/>
</dbReference>
<dbReference type="InterPro" id="IPR015797">
    <property type="entry name" value="NUDIX_hydrolase-like_dom_sf"/>
</dbReference>
<comment type="cofactor">
    <cofactor evidence="1">
        <name>Mg(2+)</name>
        <dbReference type="ChEBI" id="CHEBI:18420"/>
    </cofactor>
</comment>
<sequence length="147" mass="16156">MTYTSVVDVLLLLVRDGTVLLAQREGTGYADGLWNLPSGKLEAGEDLVAAMIREAREEIGLELTRDSLRMVNAVHNLNPHGRARVGFTFTADAWAGEPYNAEPHKCAKIAWYPLDALPEATVPYTAACVDLYRRGEPFGLNGWPIQS</sequence>
<keyword evidence="3 4" id="KW-0378">Hydrolase</keyword>
<feature type="domain" description="Nudix hydrolase" evidence="5">
    <location>
        <begin position="2"/>
        <end position="134"/>
    </location>
</feature>